<comment type="function">
    <text evidence="1">Heme-dependent dioxygenase that catalyzes the oxidative cleavage of the L-tryptophan (L-Trp) pyrrole ring and converts L-tryptophan to N-formyl-L-kynurenine. Catalyzes the oxidative cleavage of the indole moiety.</text>
</comment>
<evidence type="ECO:0000256" key="1">
    <source>
        <dbReference type="HAMAP-Rule" id="MF_01972"/>
    </source>
</evidence>
<evidence type="ECO:0000313" key="3">
    <source>
        <dbReference type="EMBL" id="MTD53336.1"/>
    </source>
</evidence>
<dbReference type="OrthoDB" id="9776847at2"/>
<comment type="subunit">
    <text evidence="1">Homotetramer.</text>
</comment>
<dbReference type="HAMAP" id="MF_01972">
    <property type="entry name" value="T23O"/>
    <property type="match status" value="1"/>
</dbReference>
<name>A0A6N7Z388_9PSEU</name>
<dbReference type="InterPro" id="IPR037217">
    <property type="entry name" value="Trp/Indoleamine_2_3_dOase-like"/>
</dbReference>
<dbReference type="EC" id="1.13.11.11" evidence="1"/>
<feature type="binding site" description="axial binding residue" evidence="1">
    <location>
        <position position="245"/>
    </location>
    <ligand>
        <name>heme</name>
        <dbReference type="ChEBI" id="CHEBI:30413"/>
    </ligand>
    <ligandPart>
        <name>Fe</name>
        <dbReference type="ChEBI" id="CHEBI:18248"/>
    </ligandPart>
</feature>
<comment type="caution">
    <text evidence="1">Lacks conserved residue(s) required for the propagation of feature annotation.</text>
</comment>
<dbReference type="PANTHER" id="PTHR10138:SF0">
    <property type="entry name" value="TRYPTOPHAN 2,3-DIOXYGENASE"/>
    <property type="match status" value="1"/>
</dbReference>
<keyword evidence="1" id="KW-0349">Heme</keyword>
<keyword evidence="1" id="KW-0823">Tryptophan catabolism</keyword>
<dbReference type="RefSeq" id="WP_154755587.1">
    <property type="nucleotide sequence ID" value="NZ_WMBA01000005.1"/>
</dbReference>
<feature type="region of interest" description="Disordered" evidence="2">
    <location>
        <begin position="1"/>
        <end position="25"/>
    </location>
</feature>
<dbReference type="SUPFAM" id="SSF140959">
    <property type="entry name" value="Indolic compounds 2,3-dioxygenase-like"/>
    <property type="match status" value="1"/>
</dbReference>
<dbReference type="InterPro" id="IPR004981">
    <property type="entry name" value="Trp_2_3_dOase"/>
</dbReference>
<dbReference type="GO" id="GO:0004833">
    <property type="term" value="F:L-tryptophan 2,3-dioxygenase activity"/>
    <property type="evidence" value="ECO:0007669"/>
    <property type="project" value="UniProtKB-UniRule"/>
</dbReference>
<dbReference type="UniPathway" id="UPA00333">
    <property type="reaction ID" value="UER00453"/>
</dbReference>
<comment type="cofactor">
    <cofactor evidence="1">
        <name>heme</name>
        <dbReference type="ChEBI" id="CHEBI:30413"/>
    </cofactor>
    <text evidence="1">Binds 1 heme group per subunit.</text>
</comment>
<dbReference type="PANTHER" id="PTHR10138">
    <property type="entry name" value="TRYPTOPHAN 2,3-DIOXYGENASE"/>
    <property type="match status" value="1"/>
</dbReference>
<feature type="binding site" evidence="1">
    <location>
        <position position="123"/>
    </location>
    <ligand>
        <name>substrate</name>
    </ligand>
</feature>
<dbReference type="GO" id="GO:0019441">
    <property type="term" value="P:L-tryptophan catabolic process to kynurenine"/>
    <property type="evidence" value="ECO:0007669"/>
    <property type="project" value="UniProtKB-UniRule"/>
</dbReference>
<proteinExistence type="inferred from homology"/>
<sequence>MTELSSDEQRRRLAEQTGGQPWLDFPPGKTPYVDYARMDVLLSLQKPRTGAALEYRFIVISQVKELLFDLLYTELSRAREHLRDAMITPATELIRRTTSVLHLLISCWDALGELNTAEFAEFRDHLGAASGFQSFSYRKLEFLLGNKNPEMVRPHRRAPWYPEVARELTTPSLYDEVIRLLAKSAGSIPAPVSDRDPATLYHPEPAVEQAWLEVYRDPAAHRELYELGEVLTEVSSLFARWRSTHLLTVERIIGSKPGSGGTSGVTWLRSITGHRFFPELWSMRTSL</sequence>
<evidence type="ECO:0000256" key="2">
    <source>
        <dbReference type="SAM" id="MobiDB-lite"/>
    </source>
</evidence>
<keyword evidence="1" id="KW-0560">Oxidoreductase</keyword>
<dbReference type="EMBL" id="WMBA01000005">
    <property type="protein sequence ID" value="MTD53336.1"/>
    <property type="molecule type" value="Genomic_DNA"/>
</dbReference>
<dbReference type="Proteomes" id="UP000440096">
    <property type="component" value="Unassembled WGS sequence"/>
</dbReference>
<keyword evidence="1" id="KW-0408">Iron</keyword>
<dbReference type="Pfam" id="PF03301">
    <property type="entry name" value="Trp_dioxygenase"/>
    <property type="match status" value="2"/>
</dbReference>
<keyword evidence="1 3" id="KW-0223">Dioxygenase</keyword>
<accession>A0A6N7Z388</accession>
<keyword evidence="1" id="KW-0479">Metal-binding</keyword>
<keyword evidence="4" id="KW-1185">Reference proteome</keyword>
<comment type="catalytic activity">
    <reaction evidence="1">
        <text>L-tryptophan + O2 = N-formyl-L-kynurenine</text>
        <dbReference type="Rhea" id="RHEA:24536"/>
        <dbReference type="ChEBI" id="CHEBI:15379"/>
        <dbReference type="ChEBI" id="CHEBI:57912"/>
        <dbReference type="ChEBI" id="CHEBI:58629"/>
        <dbReference type="EC" id="1.13.11.11"/>
    </reaction>
</comment>
<comment type="similarity">
    <text evidence="1">Belongs to the tryptophan 2,3-dioxygenase family.</text>
</comment>
<comment type="pathway">
    <text evidence="1">Amino-acid degradation; L-tryptophan degradation via kynurenine pathway; L-kynurenine from L-tryptophan: step 1/2.</text>
</comment>
<dbReference type="GO" id="GO:0046872">
    <property type="term" value="F:metal ion binding"/>
    <property type="evidence" value="ECO:0007669"/>
    <property type="project" value="UniProtKB-KW"/>
</dbReference>
<dbReference type="GO" id="GO:0019442">
    <property type="term" value="P:L-tryptophan catabolic process to acetyl-CoA"/>
    <property type="evidence" value="ECO:0007669"/>
    <property type="project" value="TreeGrafter"/>
</dbReference>
<evidence type="ECO:0000313" key="4">
    <source>
        <dbReference type="Proteomes" id="UP000440096"/>
    </source>
</evidence>
<dbReference type="Gene3D" id="1.20.58.480">
    <property type="match status" value="1"/>
</dbReference>
<gene>
    <name evidence="1" type="primary">kynA</name>
    <name evidence="3" type="ORF">GKO32_04980</name>
</gene>
<dbReference type="GO" id="GO:0020037">
    <property type="term" value="F:heme binding"/>
    <property type="evidence" value="ECO:0007669"/>
    <property type="project" value="UniProtKB-UniRule"/>
</dbReference>
<comment type="caution">
    <text evidence="3">The sequence shown here is derived from an EMBL/GenBank/DDBJ whole genome shotgun (WGS) entry which is preliminary data.</text>
</comment>
<protein>
    <recommendedName>
        <fullName evidence="1">Tryptophan 2,3-dioxygenase</fullName>
        <shortName evidence="1">TDO</shortName>
        <ecNumber evidence="1">1.13.11.11</ecNumber>
    </recommendedName>
    <alternativeName>
        <fullName evidence="1">Tryptamin 2,3-dioxygenase</fullName>
    </alternativeName>
    <alternativeName>
        <fullName evidence="1">Tryptophan oxygenase</fullName>
        <shortName evidence="1">TO</shortName>
        <shortName evidence="1">TRPO</shortName>
    </alternativeName>
    <alternativeName>
        <fullName evidence="1">Tryptophan pyrrolase</fullName>
    </alternativeName>
    <alternativeName>
        <fullName evidence="1">Tryptophanase</fullName>
    </alternativeName>
</protein>
<dbReference type="AlphaFoldDB" id="A0A6N7Z388"/>
<organism evidence="3 4">
    <name type="scientific">Amycolatopsis pithecellobii</name>
    <dbReference type="NCBI Taxonomy" id="664692"/>
    <lineage>
        <taxon>Bacteria</taxon>
        <taxon>Bacillati</taxon>
        <taxon>Actinomycetota</taxon>
        <taxon>Actinomycetes</taxon>
        <taxon>Pseudonocardiales</taxon>
        <taxon>Pseudonocardiaceae</taxon>
        <taxon>Amycolatopsis</taxon>
    </lineage>
</organism>
<reference evidence="3 4" key="1">
    <citation type="submission" date="2019-11" db="EMBL/GenBank/DDBJ databases">
        <title>Draft genome of Amycolatopsis RM579.</title>
        <authorList>
            <person name="Duangmal K."/>
            <person name="Mingma R."/>
        </authorList>
    </citation>
    <scope>NUCLEOTIDE SEQUENCE [LARGE SCALE GENOMIC DNA]</scope>
    <source>
        <strain evidence="3 4">RM579</strain>
    </source>
</reference>